<reference evidence="1" key="1">
    <citation type="journal article" date="2023" name="Insect Mol. Biol.">
        <title>Genome sequencing provides insights into the evolution of gene families encoding plant cell wall-degrading enzymes in longhorned beetles.</title>
        <authorList>
            <person name="Shin N.R."/>
            <person name="Okamura Y."/>
            <person name="Kirsch R."/>
            <person name="Pauchet Y."/>
        </authorList>
    </citation>
    <scope>NUCLEOTIDE SEQUENCE</scope>
    <source>
        <strain evidence="1">MMC_N1</strain>
    </source>
</reference>
<accession>A0ABQ9JHR3</accession>
<dbReference type="Proteomes" id="UP001162164">
    <property type="component" value="Unassembled WGS sequence"/>
</dbReference>
<name>A0ABQ9JHR3_9CUCU</name>
<gene>
    <name evidence="1" type="ORF">NQ317_007268</name>
</gene>
<dbReference type="EMBL" id="JAPWTJ010000516">
    <property type="protein sequence ID" value="KAJ8977719.1"/>
    <property type="molecule type" value="Genomic_DNA"/>
</dbReference>
<evidence type="ECO:0000313" key="2">
    <source>
        <dbReference type="Proteomes" id="UP001162164"/>
    </source>
</evidence>
<evidence type="ECO:0008006" key="3">
    <source>
        <dbReference type="Google" id="ProtNLM"/>
    </source>
</evidence>
<organism evidence="1 2">
    <name type="scientific">Molorchus minor</name>
    <dbReference type="NCBI Taxonomy" id="1323400"/>
    <lineage>
        <taxon>Eukaryota</taxon>
        <taxon>Metazoa</taxon>
        <taxon>Ecdysozoa</taxon>
        <taxon>Arthropoda</taxon>
        <taxon>Hexapoda</taxon>
        <taxon>Insecta</taxon>
        <taxon>Pterygota</taxon>
        <taxon>Neoptera</taxon>
        <taxon>Endopterygota</taxon>
        <taxon>Coleoptera</taxon>
        <taxon>Polyphaga</taxon>
        <taxon>Cucujiformia</taxon>
        <taxon>Chrysomeloidea</taxon>
        <taxon>Cerambycidae</taxon>
        <taxon>Lamiinae</taxon>
        <taxon>Monochamini</taxon>
        <taxon>Molorchus</taxon>
    </lineage>
</organism>
<evidence type="ECO:0000313" key="1">
    <source>
        <dbReference type="EMBL" id="KAJ8977719.1"/>
    </source>
</evidence>
<proteinExistence type="predicted"/>
<keyword evidence="2" id="KW-1185">Reference proteome</keyword>
<protein>
    <recommendedName>
        <fullName evidence="3">Secreted protein</fullName>
    </recommendedName>
</protein>
<sequence length="68" mass="7861">MPLTVVFALLQYTSIYLPDLLHCEGSRQRRTVTFQHNIHKMVPPSITLSSRPSLDVRCLQRSLDRKPV</sequence>
<comment type="caution">
    <text evidence="1">The sequence shown here is derived from an EMBL/GenBank/DDBJ whole genome shotgun (WGS) entry which is preliminary data.</text>
</comment>